<feature type="region of interest" description="Disordered" evidence="1">
    <location>
        <begin position="455"/>
        <end position="501"/>
    </location>
</feature>
<dbReference type="PANTHER" id="PTHR39441:SF1">
    <property type="entry name" value="DUF2252 DOMAIN-CONTAINING PROTEIN"/>
    <property type="match status" value="1"/>
</dbReference>
<dbReference type="OrthoDB" id="1491115at2"/>
<dbReference type="Proteomes" id="UP000256977">
    <property type="component" value="Unassembled WGS sequence"/>
</dbReference>
<accession>A0A3D9JMS9</accession>
<dbReference type="InterPro" id="IPR018721">
    <property type="entry name" value="DUF2252"/>
</dbReference>
<protein>
    <submittedName>
        <fullName evidence="2">Uncharacterized protein (DUF2252 family)</fullName>
    </submittedName>
</protein>
<dbReference type="SUPFAM" id="SSF56112">
    <property type="entry name" value="Protein kinase-like (PK-like)"/>
    <property type="match status" value="1"/>
</dbReference>
<gene>
    <name evidence="2" type="ORF">DFP98_11697</name>
</gene>
<dbReference type="RefSeq" id="WP_116062398.1">
    <property type="nucleotide sequence ID" value="NZ_QRDZ01000016.1"/>
</dbReference>
<evidence type="ECO:0000313" key="3">
    <source>
        <dbReference type="Proteomes" id="UP000256977"/>
    </source>
</evidence>
<reference evidence="2 3" key="1">
    <citation type="submission" date="2018-07" db="EMBL/GenBank/DDBJ databases">
        <title>Genomic Encyclopedia of Type Strains, Phase III (KMG-III): the genomes of soil and plant-associated and newly described type strains.</title>
        <authorList>
            <person name="Whitman W."/>
        </authorList>
    </citation>
    <scope>NUCLEOTIDE SEQUENCE [LARGE SCALE GENOMIC DNA]</scope>
    <source>
        <strain evidence="2 3">CECT 7287</strain>
    </source>
</reference>
<keyword evidence="3" id="KW-1185">Reference proteome</keyword>
<comment type="caution">
    <text evidence="2">The sequence shown here is derived from an EMBL/GenBank/DDBJ whole genome shotgun (WGS) entry which is preliminary data.</text>
</comment>
<evidence type="ECO:0000313" key="2">
    <source>
        <dbReference type="EMBL" id="RED75295.1"/>
    </source>
</evidence>
<organism evidence="2 3">
    <name type="scientific">Cohnella phaseoli</name>
    <dbReference type="NCBI Taxonomy" id="456490"/>
    <lineage>
        <taxon>Bacteria</taxon>
        <taxon>Bacillati</taxon>
        <taxon>Bacillota</taxon>
        <taxon>Bacilli</taxon>
        <taxon>Bacillales</taxon>
        <taxon>Paenibacillaceae</taxon>
        <taxon>Cohnella</taxon>
    </lineage>
</organism>
<dbReference type="InterPro" id="IPR011009">
    <property type="entry name" value="Kinase-like_dom_sf"/>
</dbReference>
<proteinExistence type="predicted"/>
<dbReference type="EMBL" id="QRDZ01000016">
    <property type="protein sequence ID" value="RED75295.1"/>
    <property type="molecule type" value="Genomic_DNA"/>
</dbReference>
<sequence>MRLDADITELVKHTKRKLRGLALSQVLEEFDSQIMGLSDDKRRLKYEKMRGSAYSFFRGSAYLFYYDMSNEWLPYHTRPERPTWIQGDLHIENFGAFRSEKGRIVFDVNDFDEGCIGSYLYDVLRMSVSLLLAMPEDTLSIEEQIDTVNAYLSAYVEQITKYAEREEDPGDLVFDEHSTKGPIRKLLRKTENLAASNFVEKITLLEEGRRVFRWSEEIQKPTEEEEQLIVTGWTEYMSHLSSRLGLPDSYYRLKDIAVKHGSGTASIGLDRYYVLMEGGEEHQGLDDLIIEIKEVRAPVPVYFMPFNDEFWEQFAHQGKRVITTQQAMHHEADPFLGYLTMNGRHFYARERSPYKKKLKLLKLKESKDWLKTAECMGRITAKLHARADADVENGILSYHSEDEIVRAIGKDTEAFCDYVTNRALSYSHQVREDYALFAEWSEAWDAKTARASRRKSKAARLKEMALKAEASPPTPSRKRTRTAAKGTVQDSPKPIETSQPE</sequence>
<name>A0A3D9JMS9_9BACL</name>
<dbReference type="Pfam" id="PF10009">
    <property type="entry name" value="DUF2252"/>
    <property type="match status" value="1"/>
</dbReference>
<evidence type="ECO:0000256" key="1">
    <source>
        <dbReference type="SAM" id="MobiDB-lite"/>
    </source>
</evidence>
<dbReference type="PANTHER" id="PTHR39441">
    <property type="entry name" value="DUF2252 DOMAIN-CONTAINING PROTEIN"/>
    <property type="match status" value="1"/>
</dbReference>
<dbReference type="AlphaFoldDB" id="A0A3D9JMS9"/>